<dbReference type="AlphaFoldDB" id="A0A6A5VEX6"/>
<feature type="domain" description="Tautomerase cis-CaaD-like" evidence="1">
    <location>
        <begin position="1"/>
        <end position="147"/>
    </location>
</feature>
<dbReference type="InterPro" id="IPR014347">
    <property type="entry name" value="Tautomerase/MIF_sf"/>
</dbReference>
<proteinExistence type="predicted"/>
<gene>
    <name evidence="2" type="ORF">BU23DRAFT_59704</name>
</gene>
<evidence type="ECO:0000313" key="2">
    <source>
        <dbReference type="EMBL" id="KAF1976043.1"/>
    </source>
</evidence>
<dbReference type="Proteomes" id="UP000800036">
    <property type="component" value="Unassembled WGS sequence"/>
</dbReference>
<dbReference type="EMBL" id="ML976668">
    <property type="protein sequence ID" value="KAF1976043.1"/>
    <property type="molecule type" value="Genomic_DNA"/>
</dbReference>
<reference evidence="2" key="1">
    <citation type="journal article" date="2020" name="Stud. Mycol.">
        <title>101 Dothideomycetes genomes: a test case for predicting lifestyles and emergence of pathogens.</title>
        <authorList>
            <person name="Haridas S."/>
            <person name="Albert R."/>
            <person name="Binder M."/>
            <person name="Bloem J."/>
            <person name="Labutti K."/>
            <person name="Salamov A."/>
            <person name="Andreopoulos B."/>
            <person name="Baker S."/>
            <person name="Barry K."/>
            <person name="Bills G."/>
            <person name="Bluhm B."/>
            <person name="Cannon C."/>
            <person name="Castanera R."/>
            <person name="Culley D."/>
            <person name="Daum C."/>
            <person name="Ezra D."/>
            <person name="Gonzalez J."/>
            <person name="Henrissat B."/>
            <person name="Kuo A."/>
            <person name="Liang C."/>
            <person name="Lipzen A."/>
            <person name="Lutzoni F."/>
            <person name="Magnuson J."/>
            <person name="Mondo S."/>
            <person name="Nolan M."/>
            <person name="Ohm R."/>
            <person name="Pangilinan J."/>
            <person name="Park H.-J."/>
            <person name="Ramirez L."/>
            <person name="Alfaro M."/>
            <person name="Sun H."/>
            <person name="Tritt A."/>
            <person name="Yoshinaga Y."/>
            <person name="Zwiers L.-H."/>
            <person name="Turgeon B."/>
            <person name="Goodwin S."/>
            <person name="Spatafora J."/>
            <person name="Crous P."/>
            <person name="Grigoriev I."/>
        </authorList>
    </citation>
    <scope>NUCLEOTIDE SEQUENCE</scope>
    <source>
        <strain evidence="2">CBS 107.79</strain>
    </source>
</reference>
<evidence type="ECO:0000313" key="3">
    <source>
        <dbReference type="Proteomes" id="UP000800036"/>
    </source>
</evidence>
<protein>
    <recommendedName>
        <fullName evidence="1">Tautomerase cis-CaaD-like domain-containing protein</fullName>
    </recommendedName>
</protein>
<dbReference type="Pfam" id="PF14832">
    <property type="entry name" value="Tautomerase_3"/>
    <property type="match status" value="1"/>
</dbReference>
<dbReference type="InterPro" id="IPR028116">
    <property type="entry name" value="Cis-CaaD-like"/>
</dbReference>
<sequence>MPLYMIYHPKGTFSTNEEKGALAKDITALYTAIPLPAFYVNVIFMPLESDQIWIGGIPRPSPHSAANGPGGDTSIPFIRITIEHIARALRTKEIRDSFLARLDKALKPHIEDEGFDWEYSLDETSRDLWKVQGLVPPQTETEAEREW</sequence>
<keyword evidence="3" id="KW-1185">Reference proteome</keyword>
<dbReference type="Gene3D" id="3.30.429.10">
    <property type="entry name" value="Macrophage Migration Inhibitory Factor"/>
    <property type="match status" value="1"/>
</dbReference>
<evidence type="ECO:0000259" key="1">
    <source>
        <dbReference type="Pfam" id="PF14832"/>
    </source>
</evidence>
<name>A0A6A5VEX6_9PLEO</name>
<organism evidence="2 3">
    <name type="scientific">Bimuria novae-zelandiae CBS 107.79</name>
    <dbReference type="NCBI Taxonomy" id="1447943"/>
    <lineage>
        <taxon>Eukaryota</taxon>
        <taxon>Fungi</taxon>
        <taxon>Dikarya</taxon>
        <taxon>Ascomycota</taxon>
        <taxon>Pezizomycotina</taxon>
        <taxon>Dothideomycetes</taxon>
        <taxon>Pleosporomycetidae</taxon>
        <taxon>Pleosporales</taxon>
        <taxon>Massarineae</taxon>
        <taxon>Didymosphaeriaceae</taxon>
        <taxon>Bimuria</taxon>
    </lineage>
</organism>
<accession>A0A6A5VEX6</accession>
<dbReference type="OrthoDB" id="2129288at2759"/>